<feature type="chain" id="PRO_5022115770" description="Lipoprotein" evidence="2">
    <location>
        <begin position="28"/>
        <end position="320"/>
    </location>
</feature>
<dbReference type="OrthoDB" id="4800194at2"/>
<gene>
    <name evidence="3" type="ORF">FB465_0039</name>
</gene>
<comment type="caution">
    <text evidence="3">The sequence shown here is derived from an EMBL/GenBank/DDBJ whole genome shotgun (WGS) entry which is preliminary data.</text>
</comment>
<dbReference type="AlphaFoldDB" id="A0A561EHS0"/>
<dbReference type="RefSeq" id="WP_145786543.1">
    <property type="nucleotide sequence ID" value="NZ_BAAABR010000084.1"/>
</dbReference>
<reference evidence="3 4" key="1">
    <citation type="submission" date="2019-06" db="EMBL/GenBank/DDBJ databases">
        <title>Sequencing the genomes of 1000 actinobacteria strains.</title>
        <authorList>
            <person name="Klenk H.-P."/>
        </authorList>
    </citation>
    <scope>NUCLEOTIDE SEQUENCE [LARGE SCALE GENOMIC DNA]</scope>
    <source>
        <strain evidence="3 4">DSM 41649</strain>
    </source>
</reference>
<name>A0A561EHS0_9ACTN</name>
<evidence type="ECO:0008006" key="5">
    <source>
        <dbReference type="Google" id="ProtNLM"/>
    </source>
</evidence>
<feature type="compositionally biased region" description="Basic and acidic residues" evidence="1">
    <location>
        <begin position="103"/>
        <end position="115"/>
    </location>
</feature>
<evidence type="ECO:0000313" key="3">
    <source>
        <dbReference type="EMBL" id="TWE15167.1"/>
    </source>
</evidence>
<organism evidence="3 4">
    <name type="scientific">Kitasatospora atroaurantiaca</name>
    <dbReference type="NCBI Taxonomy" id="285545"/>
    <lineage>
        <taxon>Bacteria</taxon>
        <taxon>Bacillati</taxon>
        <taxon>Actinomycetota</taxon>
        <taxon>Actinomycetes</taxon>
        <taxon>Kitasatosporales</taxon>
        <taxon>Streptomycetaceae</taxon>
        <taxon>Kitasatospora</taxon>
    </lineage>
</organism>
<dbReference type="PROSITE" id="PS51257">
    <property type="entry name" value="PROKAR_LIPOPROTEIN"/>
    <property type="match status" value="1"/>
</dbReference>
<accession>A0A561EHS0</accession>
<evidence type="ECO:0000256" key="1">
    <source>
        <dbReference type="SAM" id="MobiDB-lite"/>
    </source>
</evidence>
<protein>
    <recommendedName>
        <fullName evidence="5">Lipoprotein</fullName>
    </recommendedName>
</protein>
<dbReference type="Proteomes" id="UP000318416">
    <property type="component" value="Unassembled WGS sequence"/>
</dbReference>
<proteinExistence type="predicted"/>
<sequence>MFSRPRRSTALLIALPLLLAGCTSAVADPKRGTDAPSRVVVPPLVSATPVLDSANNQPLPLDAYLFDPEQMFTVEKAQAQLGTSCMARFGFSYTHPAPLQPRRGSDAPTTRRDGRYGPQNAAVMAKWGYHPEGDDVGTGSAPPRPQLSQQMTAALRGSSDMKQKYGPGGQVINGQTVPDHGCVGETVKKLTGAVDGRVGDAQLAEDLKFRTLQDSQQDARTRAVFAQWSQCMKESGFSYPDPVAAMGDKTWSDSPVPTPHEILVATADAACRHRTNLVGVWYAVDFAYQQQAIAENAAAMAQIKTALQAQVKAATAALNG</sequence>
<feature type="region of interest" description="Disordered" evidence="1">
    <location>
        <begin position="96"/>
        <end position="117"/>
    </location>
</feature>
<evidence type="ECO:0000256" key="2">
    <source>
        <dbReference type="SAM" id="SignalP"/>
    </source>
</evidence>
<dbReference type="EMBL" id="VIVR01000001">
    <property type="protein sequence ID" value="TWE15167.1"/>
    <property type="molecule type" value="Genomic_DNA"/>
</dbReference>
<feature type="signal peptide" evidence="2">
    <location>
        <begin position="1"/>
        <end position="27"/>
    </location>
</feature>
<keyword evidence="4" id="KW-1185">Reference proteome</keyword>
<evidence type="ECO:0000313" key="4">
    <source>
        <dbReference type="Proteomes" id="UP000318416"/>
    </source>
</evidence>
<keyword evidence="2" id="KW-0732">Signal</keyword>